<evidence type="ECO:0000259" key="10">
    <source>
        <dbReference type="Pfam" id="PF14306"/>
    </source>
</evidence>
<comment type="pathway">
    <text evidence="1 8">Sulfur metabolism; hydrogen sulfide biosynthesis; sulfite from sulfate: step 1/3.</text>
</comment>
<evidence type="ECO:0000256" key="8">
    <source>
        <dbReference type="HAMAP-Rule" id="MF_00066"/>
    </source>
</evidence>
<dbReference type="InterPro" id="IPR002650">
    <property type="entry name" value="Sulphate_adenylyltransferase"/>
</dbReference>
<dbReference type="NCBIfam" id="NF003166">
    <property type="entry name" value="PRK04149.1"/>
    <property type="match status" value="1"/>
</dbReference>
<dbReference type="InterPro" id="IPR014729">
    <property type="entry name" value="Rossmann-like_a/b/a_fold"/>
</dbReference>
<dbReference type="Pfam" id="PF14306">
    <property type="entry name" value="PUA_2"/>
    <property type="match status" value="1"/>
</dbReference>
<dbReference type="CDD" id="cd00517">
    <property type="entry name" value="ATPS"/>
    <property type="match status" value="1"/>
</dbReference>
<dbReference type="NCBIfam" id="TIGR00339">
    <property type="entry name" value="sopT"/>
    <property type="match status" value="1"/>
</dbReference>
<dbReference type="HAMAP" id="MF_00066">
    <property type="entry name" value="Sulf_adenylyltr"/>
    <property type="match status" value="1"/>
</dbReference>
<evidence type="ECO:0000256" key="2">
    <source>
        <dbReference type="ARBA" id="ARBA00022679"/>
    </source>
</evidence>
<keyword evidence="4 8" id="KW-0547">Nucleotide-binding</keyword>
<dbReference type="Gene3D" id="3.10.400.10">
    <property type="entry name" value="Sulfate adenylyltransferase"/>
    <property type="match status" value="1"/>
</dbReference>
<proteinExistence type="inferred from homology"/>
<comment type="caution">
    <text evidence="11">The sequence shown here is derived from an EMBL/GenBank/DDBJ whole genome shotgun (WGS) entry which is preliminary data.</text>
</comment>
<dbReference type="Proteomes" id="UP000568877">
    <property type="component" value="Unassembled WGS sequence"/>
</dbReference>
<dbReference type="AlphaFoldDB" id="A0A6V8PHI6"/>
<dbReference type="GO" id="GO:0000103">
    <property type="term" value="P:sulfate assimilation"/>
    <property type="evidence" value="ECO:0007669"/>
    <property type="project" value="UniProtKB-UniRule"/>
</dbReference>
<evidence type="ECO:0000256" key="7">
    <source>
        <dbReference type="ARBA" id="ARBA00049370"/>
    </source>
</evidence>
<evidence type="ECO:0000256" key="5">
    <source>
        <dbReference type="ARBA" id="ARBA00022840"/>
    </source>
</evidence>
<dbReference type="InterPro" id="IPR015947">
    <property type="entry name" value="PUA-like_sf"/>
</dbReference>
<dbReference type="GO" id="GO:0005524">
    <property type="term" value="F:ATP binding"/>
    <property type="evidence" value="ECO:0007669"/>
    <property type="project" value="UniProtKB-KW"/>
</dbReference>
<evidence type="ECO:0000259" key="9">
    <source>
        <dbReference type="Pfam" id="PF01747"/>
    </source>
</evidence>
<reference evidence="11 12" key="1">
    <citation type="journal article" date="2020" name="Front. Microbiol.">
        <title>Single-cell genomics of novel Actinobacteria with the Wood-Ljungdahl pathway discovered in a serpentinizing system.</title>
        <authorList>
            <person name="Merino N."/>
            <person name="Kawai M."/>
            <person name="Boyd E.S."/>
            <person name="Colman D.R."/>
            <person name="McGlynn S.E."/>
            <person name="Nealson K.H."/>
            <person name="Kurokawa K."/>
            <person name="Hongoh Y."/>
        </authorList>
    </citation>
    <scope>NUCLEOTIDE SEQUENCE [LARGE SCALE GENOMIC DNA]</scope>
    <source>
        <strain evidence="11 12">S42</strain>
    </source>
</reference>
<dbReference type="SUPFAM" id="SSF88697">
    <property type="entry name" value="PUA domain-like"/>
    <property type="match status" value="1"/>
</dbReference>
<dbReference type="EC" id="2.7.7.4" evidence="8"/>
<evidence type="ECO:0000313" key="11">
    <source>
        <dbReference type="EMBL" id="GFP32135.1"/>
    </source>
</evidence>
<keyword evidence="3 8" id="KW-0548">Nucleotidyltransferase</keyword>
<comment type="similarity">
    <text evidence="6 8">Belongs to the sulfate adenylyltransferase family.</text>
</comment>
<keyword evidence="5 8" id="KW-0067">ATP-binding</keyword>
<keyword evidence="2 8" id="KW-0808">Transferase</keyword>
<protein>
    <recommendedName>
        <fullName evidence="8">Sulfate adenylyltransferase</fullName>
        <ecNumber evidence="8">2.7.7.4</ecNumber>
    </recommendedName>
    <alternativeName>
        <fullName evidence="8">ATP-sulfurylase</fullName>
    </alternativeName>
    <alternativeName>
        <fullName evidence="8">Sulfate adenylate transferase</fullName>
        <shortName evidence="8">SAT</shortName>
    </alternativeName>
</protein>
<name>A0A6V8PHI6_9ACTN</name>
<evidence type="ECO:0000256" key="1">
    <source>
        <dbReference type="ARBA" id="ARBA00005048"/>
    </source>
</evidence>
<dbReference type="GO" id="GO:0070814">
    <property type="term" value="P:hydrogen sulfide biosynthetic process"/>
    <property type="evidence" value="ECO:0007669"/>
    <property type="project" value="UniProtKB-UniRule"/>
</dbReference>
<dbReference type="UniPathway" id="UPA00140">
    <property type="reaction ID" value="UER00204"/>
</dbReference>
<comment type="catalytic activity">
    <reaction evidence="7 8">
        <text>sulfate + ATP + H(+) = adenosine 5'-phosphosulfate + diphosphate</text>
        <dbReference type="Rhea" id="RHEA:18133"/>
        <dbReference type="ChEBI" id="CHEBI:15378"/>
        <dbReference type="ChEBI" id="CHEBI:16189"/>
        <dbReference type="ChEBI" id="CHEBI:30616"/>
        <dbReference type="ChEBI" id="CHEBI:33019"/>
        <dbReference type="ChEBI" id="CHEBI:58243"/>
        <dbReference type="EC" id="2.7.7.4"/>
    </reaction>
</comment>
<evidence type="ECO:0000313" key="12">
    <source>
        <dbReference type="Proteomes" id="UP000568877"/>
    </source>
</evidence>
<sequence>MKETITPHGGNLINREIAGDQKAHLDQRVKGLQKIRLDSRQISDLEMIAVGAFSPLEGFIGKEDYHSILHNMRLKNGLPWTIPITLAVIKDEAKSFKEGEDIALQDGGGEILAVLHLEEKYLAEKDQEALQVYGTRDAKHPGVAYLYQSGEVLLGGRISLLRRPKHTQFEKYRFDPKDTRRIFRERGWKRIAGFQTRNPVHRAHEYIQKCALETVDGLLLHPLVGETKADDIPAEVRMQCYEVLLENYYPKDRVFMAVLPAAMRYAGPKEAIFHAIVRKNYGCTHFIVGRDHAGVGDYYGSFDAHYIFDEFSPDELGITPLFFDFTFYCRRCGQMTSNKTCPHLSQDHVSLSGTKVREMLRRGEVPPPEFTRPEIAAVLIEWARAQKEEYHS</sequence>
<dbReference type="EMBL" id="BLSA01000036">
    <property type="protein sequence ID" value="GFP32135.1"/>
    <property type="molecule type" value="Genomic_DNA"/>
</dbReference>
<dbReference type="InterPro" id="IPR024951">
    <property type="entry name" value="Sulfurylase_cat_dom"/>
</dbReference>
<evidence type="ECO:0000256" key="4">
    <source>
        <dbReference type="ARBA" id="ARBA00022741"/>
    </source>
</evidence>
<dbReference type="InterPro" id="IPR020792">
    <property type="entry name" value="SO4_adenylyltransferase_pro"/>
</dbReference>
<feature type="domain" description="ATP-sulfurylase PUA-like" evidence="10">
    <location>
        <begin position="5"/>
        <end position="162"/>
    </location>
</feature>
<feature type="domain" description="Sulphate adenylyltransferase catalytic" evidence="9">
    <location>
        <begin position="171"/>
        <end position="381"/>
    </location>
</feature>
<gene>
    <name evidence="8" type="primary">sat</name>
    <name evidence="11" type="ORF">HKBW3S42_00440</name>
</gene>
<dbReference type="PANTHER" id="PTHR43509">
    <property type="match status" value="1"/>
</dbReference>
<dbReference type="Gene3D" id="3.40.50.620">
    <property type="entry name" value="HUPs"/>
    <property type="match status" value="1"/>
</dbReference>
<dbReference type="Pfam" id="PF01747">
    <property type="entry name" value="ATP-sulfurylase"/>
    <property type="match status" value="1"/>
</dbReference>
<dbReference type="SUPFAM" id="SSF52374">
    <property type="entry name" value="Nucleotidylyl transferase"/>
    <property type="match status" value="1"/>
</dbReference>
<organism evidence="11 12">
    <name type="scientific">Candidatus Hakubella thermalkaliphila</name>
    <dbReference type="NCBI Taxonomy" id="2754717"/>
    <lineage>
        <taxon>Bacteria</taxon>
        <taxon>Bacillati</taxon>
        <taxon>Actinomycetota</taxon>
        <taxon>Actinomycetota incertae sedis</taxon>
        <taxon>Candidatus Hakubellales</taxon>
        <taxon>Candidatus Hakubellaceae</taxon>
        <taxon>Candidatus Hakubella</taxon>
    </lineage>
</organism>
<evidence type="ECO:0000256" key="6">
    <source>
        <dbReference type="ARBA" id="ARBA00037980"/>
    </source>
</evidence>
<accession>A0A6V8PHI6</accession>
<dbReference type="PANTHER" id="PTHR43509:SF1">
    <property type="entry name" value="SULFATE ADENYLYLTRANSFERASE"/>
    <property type="match status" value="1"/>
</dbReference>
<dbReference type="GO" id="GO:0004781">
    <property type="term" value="F:sulfate adenylyltransferase (ATP) activity"/>
    <property type="evidence" value="ECO:0007669"/>
    <property type="project" value="UniProtKB-UniRule"/>
</dbReference>
<evidence type="ECO:0000256" key="3">
    <source>
        <dbReference type="ARBA" id="ARBA00022695"/>
    </source>
</evidence>
<dbReference type="InterPro" id="IPR025980">
    <property type="entry name" value="ATP-Sase_PUA-like_dom"/>
</dbReference>